<dbReference type="PATRIC" id="fig|1321820.3.peg.2"/>
<protein>
    <recommendedName>
        <fullName evidence="11">Zinc metalloprotease</fullName>
        <ecNumber evidence="11">3.4.24.-</ecNumber>
    </recommendedName>
</protein>
<dbReference type="SUPFAM" id="SSF50156">
    <property type="entry name" value="PDZ domain-like"/>
    <property type="match status" value="1"/>
</dbReference>
<dbReference type="NCBIfam" id="TIGR00054">
    <property type="entry name" value="RIP metalloprotease RseP"/>
    <property type="match status" value="1"/>
</dbReference>
<evidence type="ECO:0000256" key="10">
    <source>
        <dbReference type="ARBA" id="ARBA00023136"/>
    </source>
</evidence>
<organism evidence="13 14">
    <name type="scientific">Gemella bergeri ATCC 700627</name>
    <dbReference type="NCBI Taxonomy" id="1321820"/>
    <lineage>
        <taxon>Bacteria</taxon>
        <taxon>Bacillati</taxon>
        <taxon>Bacillota</taxon>
        <taxon>Bacilli</taxon>
        <taxon>Bacillales</taxon>
        <taxon>Gemellaceae</taxon>
        <taxon>Gemella</taxon>
    </lineage>
</organism>
<dbReference type="Gene3D" id="2.30.42.10">
    <property type="match status" value="1"/>
</dbReference>
<feature type="transmembrane region" description="Helical" evidence="11">
    <location>
        <begin position="6"/>
        <end position="25"/>
    </location>
</feature>
<dbReference type="Proteomes" id="UP000016637">
    <property type="component" value="Unassembled WGS sequence"/>
</dbReference>
<dbReference type="CDD" id="cd23081">
    <property type="entry name" value="cpPDZ_EcRseP-like"/>
    <property type="match status" value="1"/>
</dbReference>
<feature type="transmembrane region" description="Helical" evidence="11">
    <location>
        <begin position="307"/>
        <end position="326"/>
    </location>
</feature>
<dbReference type="GO" id="GO:0016020">
    <property type="term" value="C:membrane"/>
    <property type="evidence" value="ECO:0007669"/>
    <property type="project" value="UniProtKB-SubCell"/>
</dbReference>
<keyword evidence="14" id="KW-1185">Reference proteome</keyword>
<dbReference type="EMBL" id="AWVP01000001">
    <property type="protein sequence ID" value="ERK60724.1"/>
    <property type="molecule type" value="Genomic_DNA"/>
</dbReference>
<feature type="transmembrane region" description="Helical" evidence="11">
    <location>
        <begin position="402"/>
        <end position="421"/>
    </location>
</feature>
<evidence type="ECO:0000256" key="2">
    <source>
        <dbReference type="ARBA" id="ARBA00004141"/>
    </source>
</evidence>
<keyword evidence="11" id="KW-0479">Metal-binding</keyword>
<evidence type="ECO:0000256" key="6">
    <source>
        <dbReference type="ARBA" id="ARBA00022801"/>
    </source>
</evidence>
<proteinExistence type="inferred from homology"/>
<dbReference type="GO" id="GO:0006508">
    <property type="term" value="P:proteolysis"/>
    <property type="evidence" value="ECO:0007669"/>
    <property type="project" value="UniProtKB-KW"/>
</dbReference>
<keyword evidence="10 11" id="KW-0472">Membrane</keyword>
<dbReference type="PANTHER" id="PTHR42837">
    <property type="entry name" value="REGULATOR OF SIGMA-E PROTEASE RSEP"/>
    <property type="match status" value="1"/>
</dbReference>
<keyword evidence="4 13" id="KW-0645">Protease</keyword>
<sequence length="430" mass="47744">MQGIIAFILIFFVVVTIHEFGHFIVAKRSGILCQEFAIGMGPKIFHKKIGETNFTIRLLPIGGYVKMPDNVFDFNNDVSPYDLKKGMHVSLKLDNNDKVEKIILDKTNDVDLLPIELNDFELTEQLFIEGFVGETIERYSVRKDACVVFNGMEEQIAPIERMFSSHSWGKKFWTLFAGPLMNFVLALAIFLGISLYSGVPTNSTRLGALATNYPAASAGLKSGDVVAEVNGEKVSTWAEMTSKVIASNGSELTLKVVRDGQTQEVKVTPKEDTTIKKGKEVKTYKLGINPAYERDYLRAIKNGFSQTLYYGTMIFTGIVNLFVSIFRGGFSLNQLGGPVAIYEMSSAAAQSGLITTLRWTGILSVNLGLMNLIPIPVLDGGRIVFVIYEAIFKKPINKKAQYYMTVAFGLLLMALMLAVTWNDIQRLFGK</sequence>
<dbReference type="InterPro" id="IPR004387">
    <property type="entry name" value="Pept_M50_Zn"/>
</dbReference>
<dbReference type="RefSeq" id="WP_021752205.1">
    <property type="nucleotide sequence ID" value="NZ_KI271788.1"/>
</dbReference>
<gene>
    <name evidence="13" type="ORF">HMPREF1983_00002</name>
</gene>
<dbReference type="InterPro" id="IPR008915">
    <property type="entry name" value="Peptidase_M50"/>
</dbReference>
<dbReference type="AlphaFoldDB" id="U2QWX8"/>
<reference evidence="13 14" key="1">
    <citation type="submission" date="2013-08" db="EMBL/GenBank/DDBJ databases">
        <authorList>
            <person name="Weinstock G."/>
            <person name="Sodergren E."/>
            <person name="Wylie T."/>
            <person name="Fulton L."/>
            <person name="Fulton R."/>
            <person name="Fronick C."/>
            <person name="O'Laughlin M."/>
            <person name="Godfrey J."/>
            <person name="Miner T."/>
            <person name="Herter B."/>
            <person name="Appelbaum E."/>
            <person name="Cordes M."/>
            <person name="Lek S."/>
            <person name="Wollam A."/>
            <person name="Pepin K.H."/>
            <person name="Palsikar V.B."/>
            <person name="Mitreva M."/>
            <person name="Wilson R.K."/>
        </authorList>
    </citation>
    <scope>NUCLEOTIDE SEQUENCE [LARGE SCALE GENOMIC DNA]</scope>
    <source>
        <strain evidence="13 14">ATCC 700627</strain>
    </source>
</reference>
<dbReference type="HOGENOM" id="CLU_025778_1_0_9"/>
<keyword evidence="6 11" id="KW-0378">Hydrolase</keyword>
<dbReference type="PANTHER" id="PTHR42837:SF2">
    <property type="entry name" value="MEMBRANE METALLOPROTEASE ARASP2, CHLOROPLASTIC-RELATED"/>
    <property type="match status" value="1"/>
</dbReference>
<evidence type="ECO:0000256" key="9">
    <source>
        <dbReference type="ARBA" id="ARBA00023049"/>
    </source>
</evidence>
<dbReference type="EC" id="3.4.24.-" evidence="11"/>
<feature type="domain" description="PDZ" evidence="12">
    <location>
        <begin position="191"/>
        <end position="260"/>
    </location>
</feature>
<dbReference type="CDD" id="cd06163">
    <property type="entry name" value="S2P-M50_PDZ_RseP-like"/>
    <property type="match status" value="1"/>
</dbReference>
<dbReference type="PROSITE" id="PS50106">
    <property type="entry name" value="PDZ"/>
    <property type="match status" value="1"/>
</dbReference>
<evidence type="ECO:0000256" key="5">
    <source>
        <dbReference type="ARBA" id="ARBA00022692"/>
    </source>
</evidence>
<comment type="subcellular location">
    <subcellularLocation>
        <location evidence="2">Membrane</location>
        <topology evidence="2">Multi-pass membrane protein</topology>
    </subcellularLocation>
</comment>
<evidence type="ECO:0000313" key="13">
    <source>
        <dbReference type="EMBL" id="ERK60724.1"/>
    </source>
</evidence>
<comment type="cofactor">
    <cofactor evidence="1 11">
        <name>Zn(2+)</name>
        <dbReference type="ChEBI" id="CHEBI:29105"/>
    </cofactor>
</comment>
<dbReference type="Pfam" id="PF02163">
    <property type="entry name" value="Peptidase_M50"/>
    <property type="match status" value="1"/>
</dbReference>
<dbReference type="InterPro" id="IPR036034">
    <property type="entry name" value="PDZ_sf"/>
</dbReference>
<evidence type="ECO:0000256" key="11">
    <source>
        <dbReference type="RuleBase" id="RU362031"/>
    </source>
</evidence>
<evidence type="ECO:0000256" key="8">
    <source>
        <dbReference type="ARBA" id="ARBA00022989"/>
    </source>
</evidence>
<keyword evidence="9 11" id="KW-0482">Metalloprotease</keyword>
<dbReference type="GO" id="GO:0004222">
    <property type="term" value="F:metalloendopeptidase activity"/>
    <property type="evidence" value="ECO:0007669"/>
    <property type="project" value="InterPro"/>
</dbReference>
<evidence type="ECO:0000256" key="4">
    <source>
        <dbReference type="ARBA" id="ARBA00022670"/>
    </source>
</evidence>
<evidence type="ECO:0000313" key="14">
    <source>
        <dbReference type="Proteomes" id="UP000016637"/>
    </source>
</evidence>
<evidence type="ECO:0000259" key="12">
    <source>
        <dbReference type="PROSITE" id="PS50106"/>
    </source>
</evidence>
<keyword evidence="5 11" id="KW-0812">Transmembrane</keyword>
<comment type="similarity">
    <text evidence="3 11">Belongs to the peptidase M50B family.</text>
</comment>
<evidence type="ECO:0000256" key="1">
    <source>
        <dbReference type="ARBA" id="ARBA00001947"/>
    </source>
</evidence>
<keyword evidence="8 11" id="KW-1133">Transmembrane helix</keyword>
<dbReference type="InterPro" id="IPR001478">
    <property type="entry name" value="PDZ"/>
</dbReference>
<feature type="transmembrane region" description="Helical" evidence="11">
    <location>
        <begin position="172"/>
        <end position="196"/>
    </location>
</feature>
<dbReference type="eggNOG" id="COG0750">
    <property type="taxonomic scope" value="Bacteria"/>
</dbReference>
<dbReference type="SMART" id="SM00228">
    <property type="entry name" value="PDZ"/>
    <property type="match status" value="1"/>
</dbReference>
<evidence type="ECO:0000256" key="7">
    <source>
        <dbReference type="ARBA" id="ARBA00022833"/>
    </source>
</evidence>
<dbReference type="GO" id="GO:0046872">
    <property type="term" value="F:metal ion binding"/>
    <property type="evidence" value="ECO:0007669"/>
    <property type="project" value="UniProtKB-KW"/>
</dbReference>
<dbReference type="Pfam" id="PF17820">
    <property type="entry name" value="PDZ_6"/>
    <property type="match status" value="1"/>
</dbReference>
<comment type="caution">
    <text evidence="13">The sequence shown here is derived from an EMBL/GenBank/DDBJ whole genome shotgun (WGS) entry which is preliminary data.</text>
</comment>
<keyword evidence="7 11" id="KW-0862">Zinc</keyword>
<name>U2QWX8_9BACL</name>
<accession>U2QWX8</accession>
<evidence type="ECO:0000256" key="3">
    <source>
        <dbReference type="ARBA" id="ARBA00007931"/>
    </source>
</evidence>
<dbReference type="InterPro" id="IPR041489">
    <property type="entry name" value="PDZ_6"/>
</dbReference>